<dbReference type="InterPro" id="IPR000719">
    <property type="entry name" value="Prot_kinase_dom"/>
</dbReference>
<dbReference type="SUPFAM" id="SSF49879">
    <property type="entry name" value="SMAD/FHA domain"/>
    <property type="match status" value="1"/>
</dbReference>
<evidence type="ECO:0000313" key="8">
    <source>
        <dbReference type="EMBL" id="CAH0109560.1"/>
    </source>
</evidence>
<dbReference type="EMBL" id="CAKKLH010000292">
    <property type="protein sequence ID" value="CAH0109560.1"/>
    <property type="molecule type" value="Genomic_DNA"/>
</dbReference>
<evidence type="ECO:0000259" key="6">
    <source>
        <dbReference type="PROSITE" id="PS50006"/>
    </source>
</evidence>
<feature type="compositionally biased region" description="Basic and acidic residues" evidence="4">
    <location>
        <begin position="593"/>
        <end position="602"/>
    </location>
</feature>
<keyword evidence="9" id="KW-1185">Reference proteome</keyword>
<evidence type="ECO:0000259" key="7">
    <source>
        <dbReference type="PROSITE" id="PS50011"/>
    </source>
</evidence>
<dbReference type="FunFam" id="1.10.510.10:FF:000571">
    <property type="entry name" value="Maternal embryonic leucine zipper kinase"/>
    <property type="match status" value="1"/>
</dbReference>
<feature type="binding site" evidence="3">
    <location>
        <position position="171"/>
    </location>
    <ligand>
        <name>ATP</name>
        <dbReference type="ChEBI" id="CHEBI:30616"/>
    </ligand>
</feature>
<dbReference type="InterPro" id="IPR000253">
    <property type="entry name" value="FHA_dom"/>
</dbReference>
<dbReference type="PROSITE" id="PS50006">
    <property type="entry name" value="FHA_DOMAIN"/>
    <property type="match status" value="1"/>
</dbReference>
<keyword evidence="5" id="KW-0812">Transmembrane</keyword>
<protein>
    <submittedName>
        <fullName evidence="8">Uncharacterized protein</fullName>
    </submittedName>
</protein>
<feature type="region of interest" description="Disordered" evidence="4">
    <location>
        <begin position="1"/>
        <end position="20"/>
    </location>
</feature>
<keyword evidence="5" id="KW-1133">Transmembrane helix</keyword>
<dbReference type="SUPFAM" id="SSF56112">
    <property type="entry name" value="Protein kinase-like (PK-like)"/>
    <property type="match status" value="1"/>
</dbReference>
<dbReference type="Proteomes" id="UP000789390">
    <property type="component" value="Unassembled WGS sequence"/>
</dbReference>
<proteinExistence type="predicted"/>
<accession>A0A8J2S2Z8</accession>
<dbReference type="PROSITE" id="PS00107">
    <property type="entry name" value="PROTEIN_KINASE_ATP"/>
    <property type="match status" value="1"/>
</dbReference>
<dbReference type="GO" id="GO:0004672">
    <property type="term" value="F:protein kinase activity"/>
    <property type="evidence" value="ECO:0007669"/>
    <property type="project" value="InterPro"/>
</dbReference>
<dbReference type="Pfam" id="PF00498">
    <property type="entry name" value="FHA"/>
    <property type="match status" value="1"/>
</dbReference>
<dbReference type="Gene3D" id="1.10.510.10">
    <property type="entry name" value="Transferase(Phosphotransferase) domain 1"/>
    <property type="match status" value="1"/>
</dbReference>
<dbReference type="PROSITE" id="PS00108">
    <property type="entry name" value="PROTEIN_KINASE_ST"/>
    <property type="match status" value="1"/>
</dbReference>
<dbReference type="PROSITE" id="PS50011">
    <property type="entry name" value="PROTEIN_KINASE_DOM"/>
    <property type="match status" value="1"/>
</dbReference>
<comment type="caution">
    <text evidence="8">The sequence shown here is derived from an EMBL/GenBank/DDBJ whole genome shotgun (WGS) entry which is preliminary data.</text>
</comment>
<evidence type="ECO:0000256" key="2">
    <source>
        <dbReference type="ARBA" id="ARBA00022840"/>
    </source>
</evidence>
<dbReference type="Gene3D" id="2.60.200.20">
    <property type="match status" value="1"/>
</dbReference>
<feature type="transmembrane region" description="Helical" evidence="5">
    <location>
        <begin position="469"/>
        <end position="490"/>
    </location>
</feature>
<dbReference type="InterPro" id="IPR011009">
    <property type="entry name" value="Kinase-like_dom_sf"/>
</dbReference>
<evidence type="ECO:0000256" key="1">
    <source>
        <dbReference type="ARBA" id="ARBA00022741"/>
    </source>
</evidence>
<reference evidence="8" key="1">
    <citation type="submission" date="2021-11" db="EMBL/GenBank/DDBJ databases">
        <authorList>
            <person name="Schell T."/>
        </authorList>
    </citation>
    <scope>NUCLEOTIDE SEQUENCE</scope>
    <source>
        <strain evidence="8">M5</strain>
    </source>
</reference>
<evidence type="ECO:0000256" key="4">
    <source>
        <dbReference type="SAM" id="MobiDB-lite"/>
    </source>
</evidence>
<feature type="domain" description="FHA" evidence="6">
    <location>
        <begin position="56"/>
        <end position="116"/>
    </location>
</feature>
<evidence type="ECO:0000313" key="9">
    <source>
        <dbReference type="Proteomes" id="UP000789390"/>
    </source>
</evidence>
<dbReference type="OrthoDB" id="40902at2759"/>
<organism evidence="8 9">
    <name type="scientific">Daphnia galeata</name>
    <dbReference type="NCBI Taxonomy" id="27404"/>
    <lineage>
        <taxon>Eukaryota</taxon>
        <taxon>Metazoa</taxon>
        <taxon>Ecdysozoa</taxon>
        <taxon>Arthropoda</taxon>
        <taxon>Crustacea</taxon>
        <taxon>Branchiopoda</taxon>
        <taxon>Diplostraca</taxon>
        <taxon>Cladocera</taxon>
        <taxon>Anomopoda</taxon>
        <taxon>Daphniidae</taxon>
        <taxon>Daphnia</taxon>
    </lineage>
</organism>
<gene>
    <name evidence="8" type="ORF">DGAL_LOCUS13041</name>
</gene>
<dbReference type="InterPro" id="IPR008984">
    <property type="entry name" value="SMAD_FHA_dom_sf"/>
</dbReference>
<name>A0A8J2S2Z8_9CRUS</name>
<feature type="compositionally biased region" description="Basic and acidic residues" evidence="4">
    <location>
        <begin position="1"/>
        <end position="10"/>
    </location>
</feature>
<evidence type="ECO:0000256" key="3">
    <source>
        <dbReference type="PROSITE-ProRule" id="PRU10141"/>
    </source>
</evidence>
<keyword evidence="1 3" id="KW-0547">Nucleotide-binding</keyword>
<dbReference type="SMART" id="SM00220">
    <property type="entry name" value="S_TKc"/>
    <property type="match status" value="1"/>
</dbReference>
<dbReference type="Pfam" id="PF00069">
    <property type="entry name" value="Pkinase"/>
    <property type="match status" value="1"/>
</dbReference>
<feature type="region of interest" description="Disordered" evidence="4">
    <location>
        <begin position="570"/>
        <end position="609"/>
    </location>
</feature>
<dbReference type="PANTHER" id="PTHR24347">
    <property type="entry name" value="SERINE/THREONINE-PROTEIN KINASE"/>
    <property type="match status" value="1"/>
</dbReference>
<feature type="domain" description="Protein kinase" evidence="7">
    <location>
        <begin position="142"/>
        <end position="406"/>
    </location>
</feature>
<sequence>MTDKVLEKDTQPMSQNIDEDIENVAPTTESTSWGLLLWTRNRDLNTERLRHGKELYTVGRGLVCDIHIKPDITKVKIDNLSRVQCGIKRIRDMTADYQTILEDYSSNGTFVNAMTCPKGEIFTYLDTQYRNPGFPSDINKKFVIAENLGKGSFGEVWLSVHKKSNKKYAIKSVRRQPNDFNEFKRTQAMEQLKNESELLCTLEHPGIVKVEDSLCKSDSIHLVLELMKGGDLQKRIKDQGQMEESTAKYYFMQLVLAAQYLHQKGIVHRDLKPENILMSSQNENAILKISDFGLSKFVDEETVCKTYCGTPLYLAPEVGRDRAPRKPYTAAVDVWSLGVILFILLSGYHPFNHSISTDDNIARGNFLLTKNWNRVSAQGLALVRKMLVIDPNKRPTLEDILEDPWMNDNDVINRIPSQVSPINGRPMFPTNHSTSDNKTMTITAISAGIPVKPTATKSPTTTTNRKPKYLVAVFSVLVVCIVAVLVVTVASQARNNTRQQQQIDEEQYGDNSNNNNVALSATELRHPRYISRPVTASAANSTTETAESIILKNVKALVMRVVVAEETLGNNSSYDGTSAAEASEQILQPEIGTADKEPDSRGASHSTKN</sequence>
<evidence type="ECO:0000256" key="5">
    <source>
        <dbReference type="SAM" id="Phobius"/>
    </source>
</evidence>
<keyword evidence="2 3" id="KW-0067">ATP-binding</keyword>
<keyword evidence="5" id="KW-0472">Membrane</keyword>
<dbReference type="InterPro" id="IPR008271">
    <property type="entry name" value="Ser/Thr_kinase_AS"/>
</dbReference>
<dbReference type="InterPro" id="IPR017441">
    <property type="entry name" value="Protein_kinase_ATP_BS"/>
</dbReference>
<feature type="region of interest" description="Disordered" evidence="4">
    <location>
        <begin position="495"/>
        <end position="516"/>
    </location>
</feature>
<dbReference type="AlphaFoldDB" id="A0A8J2S2Z8"/>
<dbReference type="GO" id="GO:0005524">
    <property type="term" value="F:ATP binding"/>
    <property type="evidence" value="ECO:0007669"/>
    <property type="project" value="UniProtKB-UniRule"/>
</dbReference>